<evidence type="ECO:0000313" key="1">
    <source>
        <dbReference type="EMBL" id="AKA61808.1"/>
    </source>
</evidence>
<reference evidence="1 2" key="1">
    <citation type="submission" date="2015-03" db="EMBL/GenBank/DDBJ databases">
        <authorList>
            <person name="Phan H."/>
            <person name="Ton P."/>
            <person name="Bernal J.T."/>
            <person name="Kanani-Hendijani T.A."/>
            <person name="Munguia J."/>
            <person name="Olumba F.C."/>
            <person name="Orozco S."/>
            <person name="Gibbs Z.A."/>
            <person name="Donegan-Quick R."/>
            <person name="Visi D.K."/>
            <person name="Allen M.S."/>
            <person name="Hughes L.E."/>
            <person name="Bradley K.W."/>
            <person name="Asai D.J."/>
            <person name="Bowman C.A."/>
            <person name="Russell D.A."/>
            <person name="Pope W.H."/>
            <person name="Jacobs-Sera D."/>
            <person name="Hendrix R.W."/>
            <person name="Hatfull G.F."/>
        </authorList>
    </citation>
    <scope>NUCLEOTIDE SEQUENCE [LARGE SCALE GENOMIC DNA]</scope>
</reference>
<sequence>MDAATRPVIEVPGTTSRVPHWDVMLPLTRGEFHQLGGRRQVTRLSYDNELLGGRVTYRIGYASHFGWSILRDWPGWYAAVLTSPRDYDDCAKYLTECVAPDRWWGGPNLLIEEWR</sequence>
<evidence type="ECO:0000313" key="2">
    <source>
        <dbReference type="Proteomes" id="UP000033006"/>
    </source>
</evidence>
<gene>
    <name evidence="1" type="ORF">SEA_TP1604_70</name>
</gene>
<name>A0A0E3JQL3_9CAUD</name>
<dbReference type="Proteomes" id="UP000033006">
    <property type="component" value="Segment"/>
</dbReference>
<dbReference type="EMBL" id="KP876466">
    <property type="protein sequence ID" value="AKA61808.1"/>
    <property type="molecule type" value="Genomic_DNA"/>
</dbReference>
<accession>A0A0E3JQL3</accession>
<organism evidence="1 2">
    <name type="scientific">Streptomyces phage TP1604</name>
    <dbReference type="NCBI Taxonomy" id="1636184"/>
    <lineage>
        <taxon>Viruses</taxon>
        <taxon>Duplodnaviria</taxon>
        <taxon>Heunggongvirae</taxon>
        <taxon>Uroviricota</taxon>
        <taxon>Caudoviricetes</taxon>
        <taxon>Woodruffvirus</taxon>
        <taxon>Woodruffvirus TP1604</taxon>
    </lineage>
</organism>
<proteinExistence type="predicted"/>
<dbReference type="GeneID" id="26627322"/>
<protein>
    <submittedName>
        <fullName evidence="1">Uncharacterized protein</fullName>
    </submittedName>
</protein>
<dbReference type="RefSeq" id="YP_009200185.1">
    <property type="nucleotide sequence ID" value="NC_028818.1"/>
</dbReference>
<dbReference type="KEGG" id="vg:26627322"/>
<keyword evidence="2" id="KW-1185">Reference proteome</keyword>